<dbReference type="KEGG" id="oat:OAN307_c45450"/>
<dbReference type="PANTHER" id="PTHR22911:SF135">
    <property type="entry name" value="BLR4310 PROTEIN"/>
    <property type="match status" value="1"/>
</dbReference>
<sequence length="278" mass="30373">MLVAMFLFTSNDAIGKWMVATYPVGQLIGLRSLAALVVLAIILWRKQGSLWLSMRERPIIQVLRIGFVVAEVGCFFAAVRYLPLADVFMFYLASPLFLTIFSVAILKEYVGLHQWLAVLVGLVGVVLVFPFSEDTLSAPALIALAGSISLAMMLTLTRMLRNTDGMTLIMIQTIGVAIFGGVTIPFAWVTPNFIDLSLICLLGLIATFAHFLMNQSVSAAAPAVVAPFQYTSIVWAIAIGYLVWQDLPTQPALLGATFIISAGLIVLYHERDTSNRRS</sequence>
<feature type="transmembrane region" description="Helical" evidence="1">
    <location>
        <begin position="25"/>
        <end position="44"/>
    </location>
</feature>
<dbReference type="eggNOG" id="COG0697">
    <property type="taxonomic scope" value="Bacteria"/>
</dbReference>
<keyword evidence="4" id="KW-1185">Reference proteome</keyword>
<feature type="transmembrane region" description="Helical" evidence="1">
    <location>
        <begin position="168"/>
        <end position="188"/>
    </location>
</feature>
<keyword evidence="1" id="KW-1133">Transmembrane helix</keyword>
<feature type="transmembrane region" description="Helical" evidence="1">
    <location>
        <begin position="88"/>
        <end position="106"/>
    </location>
</feature>
<dbReference type="SUPFAM" id="SSF103481">
    <property type="entry name" value="Multidrug resistance efflux transporter EmrE"/>
    <property type="match status" value="2"/>
</dbReference>
<dbReference type="HOGENOM" id="CLU_032828_2_3_5"/>
<dbReference type="PANTHER" id="PTHR22911">
    <property type="entry name" value="ACYL-MALONYL CONDENSING ENZYME-RELATED"/>
    <property type="match status" value="1"/>
</dbReference>
<evidence type="ECO:0000313" key="3">
    <source>
        <dbReference type="EMBL" id="AGI69901.1"/>
    </source>
</evidence>
<protein>
    <submittedName>
        <fullName evidence="3">Putative drug/metabolite superfamily transporter</fullName>
    </submittedName>
</protein>
<evidence type="ECO:0000313" key="4">
    <source>
        <dbReference type="Proteomes" id="UP000005307"/>
    </source>
</evidence>
<name>M9RHN8_9RHOB</name>
<feature type="transmembrane region" description="Helical" evidence="1">
    <location>
        <begin position="224"/>
        <end position="244"/>
    </location>
</feature>
<evidence type="ECO:0000256" key="1">
    <source>
        <dbReference type="SAM" id="Phobius"/>
    </source>
</evidence>
<feature type="transmembrane region" description="Helical" evidence="1">
    <location>
        <begin position="138"/>
        <end position="156"/>
    </location>
</feature>
<keyword evidence="1" id="KW-0812">Transmembrane</keyword>
<dbReference type="STRING" id="391626.OAN307_c45450"/>
<evidence type="ECO:0000259" key="2">
    <source>
        <dbReference type="Pfam" id="PF00892"/>
    </source>
</evidence>
<feature type="domain" description="EamA" evidence="2">
    <location>
        <begin position="1"/>
        <end position="129"/>
    </location>
</feature>
<keyword evidence="1" id="KW-0472">Membrane</keyword>
<feature type="transmembrane region" description="Helical" evidence="1">
    <location>
        <begin position="194"/>
        <end position="212"/>
    </location>
</feature>
<dbReference type="EMBL" id="CP003740">
    <property type="protein sequence ID" value="AGI69901.1"/>
    <property type="molecule type" value="Genomic_DNA"/>
</dbReference>
<feature type="transmembrane region" description="Helical" evidence="1">
    <location>
        <begin position="65"/>
        <end position="82"/>
    </location>
</feature>
<dbReference type="Pfam" id="PF00892">
    <property type="entry name" value="EamA"/>
    <property type="match status" value="1"/>
</dbReference>
<organism evidence="3 4">
    <name type="scientific">Octadecabacter antarcticus 307</name>
    <dbReference type="NCBI Taxonomy" id="391626"/>
    <lineage>
        <taxon>Bacteria</taxon>
        <taxon>Pseudomonadati</taxon>
        <taxon>Pseudomonadota</taxon>
        <taxon>Alphaproteobacteria</taxon>
        <taxon>Rhodobacterales</taxon>
        <taxon>Roseobacteraceae</taxon>
        <taxon>Octadecabacter</taxon>
    </lineage>
</organism>
<reference evidence="3 4" key="1">
    <citation type="journal article" date="2013" name="PLoS ONE">
        <title>Poles Apart: Arctic and Antarctic Octadecabacter strains Share High Genome Plasticity and a New Type of Xanthorhodopsin.</title>
        <authorList>
            <person name="Vollmers J."/>
            <person name="Voget S."/>
            <person name="Dietrich S."/>
            <person name="Gollnow K."/>
            <person name="Smits M."/>
            <person name="Meyer K."/>
            <person name="Brinkhoff T."/>
            <person name="Simon M."/>
            <person name="Daniel R."/>
        </authorList>
    </citation>
    <scope>NUCLEOTIDE SEQUENCE [LARGE SCALE GENOMIC DNA]</scope>
    <source>
        <strain evidence="3 4">307</strain>
    </source>
</reference>
<dbReference type="AlphaFoldDB" id="M9RHN8"/>
<accession>M9RHN8</accession>
<dbReference type="GO" id="GO:0016020">
    <property type="term" value="C:membrane"/>
    <property type="evidence" value="ECO:0007669"/>
    <property type="project" value="InterPro"/>
</dbReference>
<dbReference type="InterPro" id="IPR000620">
    <property type="entry name" value="EamA_dom"/>
</dbReference>
<dbReference type="InterPro" id="IPR037185">
    <property type="entry name" value="EmrE-like"/>
</dbReference>
<dbReference type="Proteomes" id="UP000005307">
    <property type="component" value="Chromosome"/>
</dbReference>
<feature type="transmembrane region" description="Helical" evidence="1">
    <location>
        <begin position="115"/>
        <end position="132"/>
    </location>
</feature>
<feature type="transmembrane region" description="Helical" evidence="1">
    <location>
        <begin position="250"/>
        <end position="268"/>
    </location>
</feature>
<gene>
    <name evidence="3" type="ORF">OAN307_c45450</name>
</gene>
<proteinExistence type="predicted"/>